<proteinExistence type="predicted"/>
<evidence type="ECO:0000313" key="1">
    <source>
        <dbReference type="EMBL" id="DAD92158.1"/>
    </source>
</evidence>
<organism evidence="1">
    <name type="scientific">Siphoviridae sp. ctFmt20</name>
    <dbReference type="NCBI Taxonomy" id="2826214"/>
    <lineage>
        <taxon>Viruses</taxon>
        <taxon>Duplodnaviria</taxon>
        <taxon>Heunggongvirae</taxon>
        <taxon>Uroviricota</taxon>
        <taxon>Caudoviricetes</taxon>
    </lineage>
</organism>
<name>A0A8S5NBT0_9CAUD</name>
<protein>
    <submittedName>
        <fullName evidence="1">Tail tube protein</fullName>
    </submittedName>
</protein>
<sequence>MAPQTTKFPKLGPGVLKFGETASAREFSARLSSVKYSPTIKDEDPVPLLDGSEFVPSGEISGELSGTFYQDFDKNGIVAWTYAHADEIMPYTFIPNNAEQMTLKGKVKIKPVAIGGEVKKENTTDFTFATVGGLPEISYGNLPA</sequence>
<accession>A0A8S5NBT0</accession>
<dbReference type="EMBL" id="BK015129">
    <property type="protein sequence ID" value="DAD92158.1"/>
    <property type="molecule type" value="Genomic_DNA"/>
</dbReference>
<reference evidence="1" key="1">
    <citation type="journal article" date="2021" name="Proc. Natl. Acad. Sci. U.S.A.">
        <title>A Catalog of Tens of Thousands of Viruses from Human Metagenomes Reveals Hidden Associations with Chronic Diseases.</title>
        <authorList>
            <person name="Tisza M.J."/>
            <person name="Buck C.B."/>
        </authorList>
    </citation>
    <scope>NUCLEOTIDE SEQUENCE</scope>
    <source>
        <strain evidence="1">CtFmt20</strain>
    </source>
</reference>